<dbReference type="EMBL" id="FPBV01000008">
    <property type="protein sequence ID" value="SFU79763.1"/>
    <property type="molecule type" value="Genomic_DNA"/>
</dbReference>
<accession>A0A1I7J3L5</accession>
<reference evidence="2" key="1">
    <citation type="submission" date="2016-10" db="EMBL/GenBank/DDBJ databases">
        <authorList>
            <person name="Varghese N."/>
        </authorList>
    </citation>
    <scope>NUCLEOTIDE SEQUENCE [LARGE SCALE GENOMIC DNA]</scope>
    <source>
        <strain evidence="2">DSM 17980</strain>
    </source>
</reference>
<sequence>MRCGQNREDAGRRSRIRAPASFALRVMTSPDQIRQGLLGTHDYHGAEGVYNFDEHGDGLHGYNVVQVKDGKIVEIKYVDLSNPS</sequence>
<name>A0A1I7J3L5_9BACL</name>
<dbReference type="InterPro" id="IPR028082">
    <property type="entry name" value="Peripla_BP_I"/>
</dbReference>
<protein>
    <recommendedName>
        <fullName evidence="3">Branched-chain amino acid transport system substrate-binding protein</fullName>
    </recommendedName>
</protein>
<dbReference type="SUPFAM" id="SSF53822">
    <property type="entry name" value="Periplasmic binding protein-like I"/>
    <property type="match status" value="1"/>
</dbReference>
<organism evidence="1 2">
    <name type="scientific">Alicyclobacillus macrosporangiidus</name>
    <dbReference type="NCBI Taxonomy" id="392015"/>
    <lineage>
        <taxon>Bacteria</taxon>
        <taxon>Bacillati</taxon>
        <taxon>Bacillota</taxon>
        <taxon>Bacilli</taxon>
        <taxon>Bacillales</taxon>
        <taxon>Alicyclobacillaceae</taxon>
        <taxon>Alicyclobacillus</taxon>
    </lineage>
</organism>
<evidence type="ECO:0000313" key="1">
    <source>
        <dbReference type="EMBL" id="SFU79763.1"/>
    </source>
</evidence>
<dbReference type="Proteomes" id="UP000183508">
    <property type="component" value="Unassembled WGS sequence"/>
</dbReference>
<dbReference type="STRING" id="392015.SAMN05421543_108104"/>
<proteinExistence type="predicted"/>
<gene>
    <name evidence="1" type="ORF">SAMN05421543_108104</name>
</gene>
<dbReference type="AlphaFoldDB" id="A0A1I7J3L5"/>
<evidence type="ECO:0008006" key="3">
    <source>
        <dbReference type="Google" id="ProtNLM"/>
    </source>
</evidence>
<keyword evidence="2" id="KW-1185">Reference proteome</keyword>
<dbReference type="eggNOG" id="COG0683">
    <property type="taxonomic scope" value="Bacteria"/>
</dbReference>
<evidence type="ECO:0000313" key="2">
    <source>
        <dbReference type="Proteomes" id="UP000183508"/>
    </source>
</evidence>